<dbReference type="GO" id="GO:0012505">
    <property type="term" value="C:endomembrane system"/>
    <property type="evidence" value="ECO:0007669"/>
    <property type="project" value="UniProtKB-SubCell"/>
</dbReference>
<evidence type="ECO:0000256" key="5">
    <source>
        <dbReference type="ARBA" id="ARBA00022989"/>
    </source>
</evidence>
<dbReference type="GO" id="GO:0016760">
    <property type="term" value="F:cellulose synthase (UDP-forming) activity"/>
    <property type="evidence" value="ECO:0007669"/>
    <property type="project" value="UniProtKB-EC"/>
</dbReference>
<dbReference type="InterPro" id="IPR005150">
    <property type="entry name" value="Cellulose_synth"/>
</dbReference>
<dbReference type="SUPFAM" id="SSF53448">
    <property type="entry name" value="Nucleotide-diphospho-sugar transferases"/>
    <property type="match status" value="2"/>
</dbReference>
<evidence type="ECO:0000256" key="2">
    <source>
        <dbReference type="ARBA" id="ARBA00022676"/>
    </source>
</evidence>
<feature type="transmembrane region" description="Helical" evidence="8">
    <location>
        <begin position="479"/>
        <end position="500"/>
    </location>
</feature>
<dbReference type="InterPro" id="IPR050321">
    <property type="entry name" value="Glycosyltr_2/OpgH_subfam"/>
</dbReference>
<protein>
    <submittedName>
        <fullName evidence="9">Cellulose synthase (UDP-forming)</fullName>
        <ecNumber evidence="9">2.4.1.12</ecNumber>
    </submittedName>
</protein>
<evidence type="ECO:0000313" key="9">
    <source>
        <dbReference type="EMBL" id="NYG55741.1"/>
    </source>
</evidence>
<dbReference type="InterPro" id="IPR029044">
    <property type="entry name" value="Nucleotide-diphossugar_trans"/>
</dbReference>
<dbReference type="EC" id="2.4.1.12" evidence="9"/>
<feature type="transmembrane region" description="Helical" evidence="8">
    <location>
        <begin position="35"/>
        <end position="61"/>
    </location>
</feature>
<evidence type="ECO:0000256" key="8">
    <source>
        <dbReference type="SAM" id="Phobius"/>
    </source>
</evidence>
<keyword evidence="4 8" id="KW-0812">Transmembrane</keyword>
<sequence length="672" mass="74741">MTRRLLLIRLIVLATAILGLNYVAWRWLVSVNWDAWWIAVPLVLAETYSLVDSLLFGLGVWRLKERGEPPAAPEGLTVDVLITTYNEPIELVMGTARAAQAIRYPHRTWVLDDGNRPEMRAAAEAEGIGWITRGPEWAGMPRHAKAGNLNSAFEQTDGEFLLILDADQVPKPEILDRTLGYFTDEQMGLVQTPQWFVNVPEHDPLGSQAPLFYGPIQQSKDGWNAAFFCGSNAVIRREALIRVGVKRYADEVATRVWRVLWTADTVIDETLRAVPRTETRIREALARVKERVREARTDLTAGDALFDVTYRFQRQVQEIRDSLVAADAQEIAADLEVIAALERGLDGDDAVLEATFDPASLEQVAHRDFSPLGAVDTISKLIEAVDVDRGGEAQAVMPMATISVTEDMATCMRMHSLGWRSAYHDEVLADGLAPEDLQTMLVQRLRWAQGTMQVLFRENPLTQKGLSWGQRLMYFSTMWSYLSGFTAIVYLAAPVIYMIFGVLPVQALSTDFFVRLLPFLVVNQLLFAVVAAGRPTWRGMQYSLALFPVWIRSFTSAFGNVFLGRSLDFAVTPKEKRQVDALPWHLVKPQLFAMGALVVAGVVGVVRIALGDDQSFAIAFNLLWVVFDLAILSVIVQAVRYRGFEAAQTPDEARPTGATDPSGERSTSEGAA</sequence>
<comment type="subcellular location">
    <subcellularLocation>
        <location evidence="1">Endomembrane system</location>
        <topology evidence="1">Multi-pass membrane protein</topology>
    </subcellularLocation>
</comment>
<feature type="transmembrane region" description="Helical" evidence="8">
    <location>
        <begin position="591"/>
        <end position="610"/>
    </location>
</feature>
<feature type="transmembrane region" description="Helical" evidence="8">
    <location>
        <begin position="616"/>
        <end position="636"/>
    </location>
</feature>
<evidence type="ECO:0000256" key="7">
    <source>
        <dbReference type="SAM" id="MobiDB-lite"/>
    </source>
</evidence>
<evidence type="ECO:0000313" key="10">
    <source>
        <dbReference type="Proteomes" id="UP000544110"/>
    </source>
</evidence>
<keyword evidence="2 9" id="KW-0328">Glycosyltransferase</keyword>
<gene>
    <name evidence="9" type="ORF">BJ989_002045</name>
</gene>
<feature type="transmembrane region" description="Helical" evidence="8">
    <location>
        <begin position="7"/>
        <end position="29"/>
    </location>
</feature>
<keyword evidence="10" id="KW-1185">Reference proteome</keyword>
<comment type="caution">
    <text evidence="9">The sequence shown here is derived from an EMBL/GenBank/DDBJ whole genome shotgun (WGS) entry which is preliminary data.</text>
</comment>
<dbReference type="AlphaFoldDB" id="A0A7Y9RUT7"/>
<accession>A0A7Y9RUT7</accession>
<dbReference type="CDD" id="cd06421">
    <property type="entry name" value="CESA_CelA_like"/>
    <property type="match status" value="1"/>
</dbReference>
<name>A0A7Y9RUT7_9ACTN</name>
<evidence type="ECO:0000256" key="4">
    <source>
        <dbReference type="ARBA" id="ARBA00022692"/>
    </source>
</evidence>
<dbReference type="RefSeq" id="WP_179518136.1">
    <property type="nucleotide sequence ID" value="NZ_JACCAC010000001.1"/>
</dbReference>
<dbReference type="PANTHER" id="PTHR43867:SF2">
    <property type="entry name" value="CELLULOSE SYNTHASE CATALYTIC SUBUNIT A [UDP-FORMING]"/>
    <property type="match status" value="1"/>
</dbReference>
<feature type="region of interest" description="Disordered" evidence="7">
    <location>
        <begin position="648"/>
        <end position="672"/>
    </location>
</feature>
<evidence type="ECO:0000256" key="1">
    <source>
        <dbReference type="ARBA" id="ARBA00004127"/>
    </source>
</evidence>
<dbReference type="Gene3D" id="3.90.550.10">
    <property type="entry name" value="Spore Coat Polysaccharide Biosynthesis Protein SpsA, Chain A"/>
    <property type="match status" value="2"/>
</dbReference>
<proteinExistence type="predicted"/>
<dbReference type="GO" id="GO:0005886">
    <property type="term" value="C:plasma membrane"/>
    <property type="evidence" value="ECO:0007669"/>
    <property type="project" value="TreeGrafter"/>
</dbReference>
<dbReference type="GO" id="GO:0030244">
    <property type="term" value="P:cellulose biosynthetic process"/>
    <property type="evidence" value="ECO:0007669"/>
    <property type="project" value="InterPro"/>
</dbReference>
<keyword evidence="3 9" id="KW-0808">Transferase</keyword>
<evidence type="ECO:0000256" key="6">
    <source>
        <dbReference type="ARBA" id="ARBA00023136"/>
    </source>
</evidence>
<reference evidence="9 10" key="1">
    <citation type="submission" date="2020-07" db="EMBL/GenBank/DDBJ databases">
        <title>Sequencing the genomes of 1000 actinobacteria strains.</title>
        <authorList>
            <person name="Klenk H.-P."/>
        </authorList>
    </citation>
    <scope>NUCLEOTIDE SEQUENCE [LARGE SCALE GENOMIC DNA]</scope>
    <source>
        <strain evidence="9 10">DSM 24552</strain>
    </source>
</reference>
<feature type="compositionally biased region" description="Basic and acidic residues" evidence="7">
    <location>
        <begin position="662"/>
        <end position="672"/>
    </location>
</feature>
<organism evidence="9 10">
    <name type="scientific">Nocardioides perillae</name>
    <dbReference type="NCBI Taxonomy" id="1119534"/>
    <lineage>
        <taxon>Bacteria</taxon>
        <taxon>Bacillati</taxon>
        <taxon>Actinomycetota</taxon>
        <taxon>Actinomycetes</taxon>
        <taxon>Propionibacteriales</taxon>
        <taxon>Nocardioidaceae</taxon>
        <taxon>Nocardioides</taxon>
    </lineage>
</organism>
<keyword evidence="6 8" id="KW-0472">Membrane</keyword>
<evidence type="ECO:0000256" key="3">
    <source>
        <dbReference type="ARBA" id="ARBA00022679"/>
    </source>
</evidence>
<keyword evidence="5 8" id="KW-1133">Transmembrane helix</keyword>
<dbReference type="Pfam" id="PF03552">
    <property type="entry name" value="Cellulose_synt"/>
    <property type="match status" value="1"/>
</dbReference>
<dbReference type="EMBL" id="JACCAC010000001">
    <property type="protein sequence ID" value="NYG55741.1"/>
    <property type="molecule type" value="Genomic_DNA"/>
</dbReference>
<dbReference type="PANTHER" id="PTHR43867">
    <property type="entry name" value="CELLULOSE SYNTHASE CATALYTIC SUBUNIT A [UDP-FORMING]"/>
    <property type="match status" value="1"/>
</dbReference>
<feature type="transmembrane region" description="Helical" evidence="8">
    <location>
        <begin position="512"/>
        <end position="533"/>
    </location>
</feature>
<dbReference type="Proteomes" id="UP000544110">
    <property type="component" value="Unassembled WGS sequence"/>
</dbReference>